<dbReference type="GO" id="GO:0043295">
    <property type="term" value="F:glutathione binding"/>
    <property type="evidence" value="ECO:0007669"/>
    <property type="project" value="TreeGrafter"/>
</dbReference>
<dbReference type="GO" id="GO:0004364">
    <property type="term" value="F:glutathione transferase activity"/>
    <property type="evidence" value="ECO:0007669"/>
    <property type="project" value="UniProtKB-EC"/>
</dbReference>
<sequence>MASVKVFGSPTSAEVARVLTCLFEKEIEFQLIRVDTYKGQKRLPEYLKLQPFGQALTFEDGKLTLVDSRVICRHLAEKYVEQGNKDLLGSGTLERASIEQWLQTEAQNFDQPSSALVFNLAFASNLEFAPLLGLVPDKEVIERSKKKLGQVLDIYEQRLDETKYLAGDKFTLADLSHLPNTQRLVSNKECCSLFTTRKNVSKWWEAISRRASWKRVVEMQQEPPPNV</sequence>
<feature type="domain" description="GST N-terminal" evidence="5">
    <location>
        <begin position="2"/>
        <end position="83"/>
    </location>
</feature>
<evidence type="ECO:0000256" key="1">
    <source>
        <dbReference type="ARBA" id="ARBA00010128"/>
    </source>
</evidence>
<dbReference type="SFLD" id="SFLDS00019">
    <property type="entry name" value="Glutathione_Transferase_(cytos"/>
    <property type="match status" value="1"/>
</dbReference>
<dbReference type="CDD" id="cd03187">
    <property type="entry name" value="GST_C_Phi"/>
    <property type="match status" value="1"/>
</dbReference>
<reference evidence="7" key="1">
    <citation type="submission" date="2022-05" db="EMBL/GenBank/DDBJ databases">
        <title>The Musa troglodytarum L. genome provides insights into the mechanism of non-climacteric behaviour and enrichment of carotenoids.</title>
        <authorList>
            <person name="Wang J."/>
        </authorList>
    </citation>
    <scope>NUCLEOTIDE SEQUENCE</scope>
    <source>
        <tissue evidence="7">Leaf</tissue>
    </source>
</reference>
<dbReference type="SUPFAM" id="SSF52833">
    <property type="entry name" value="Thioredoxin-like"/>
    <property type="match status" value="1"/>
</dbReference>
<evidence type="ECO:0000313" key="7">
    <source>
        <dbReference type="EMBL" id="URD95815.1"/>
    </source>
</evidence>
<dbReference type="InterPro" id="IPR034347">
    <property type="entry name" value="GST_Phi_C"/>
</dbReference>
<evidence type="ECO:0000259" key="5">
    <source>
        <dbReference type="PROSITE" id="PS50404"/>
    </source>
</evidence>
<organism evidence="7 8">
    <name type="scientific">Musa troglodytarum</name>
    <name type="common">fe'i banana</name>
    <dbReference type="NCBI Taxonomy" id="320322"/>
    <lineage>
        <taxon>Eukaryota</taxon>
        <taxon>Viridiplantae</taxon>
        <taxon>Streptophyta</taxon>
        <taxon>Embryophyta</taxon>
        <taxon>Tracheophyta</taxon>
        <taxon>Spermatophyta</taxon>
        <taxon>Magnoliopsida</taxon>
        <taxon>Liliopsida</taxon>
        <taxon>Zingiberales</taxon>
        <taxon>Musaceae</taxon>
        <taxon>Musa</taxon>
    </lineage>
</organism>
<protein>
    <recommendedName>
        <fullName evidence="2">glutathione transferase</fullName>
        <ecNumber evidence="2">2.5.1.18</ecNumber>
    </recommendedName>
</protein>
<accession>A0A9E7FFR7</accession>
<evidence type="ECO:0000313" key="8">
    <source>
        <dbReference type="Proteomes" id="UP001055439"/>
    </source>
</evidence>
<dbReference type="GO" id="GO:0006749">
    <property type="term" value="P:glutathione metabolic process"/>
    <property type="evidence" value="ECO:0007669"/>
    <property type="project" value="TreeGrafter"/>
</dbReference>
<dbReference type="InterPro" id="IPR040079">
    <property type="entry name" value="Glutathione_S-Trfase"/>
</dbReference>
<dbReference type="GO" id="GO:0009635">
    <property type="term" value="P:response to herbicide"/>
    <property type="evidence" value="ECO:0007669"/>
    <property type="project" value="UniProtKB-ARBA"/>
</dbReference>
<dbReference type="PROSITE" id="PS50404">
    <property type="entry name" value="GST_NTER"/>
    <property type="match status" value="1"/>
</dbReference>
<dbReference type="PROSITE" id="PS50405">
    <property type="entry name" value="GST_CTER"/>
    <property type="match status" value="1"/>
</dbReference>
<dbReference type="OrthoDB" id="422574at2759"/>
<dbReference type="Gene3D" id="3.40.30.10">
    <property type="entry name" value="Glutaredoxin"/>
    <property type="match status" value="1"/>
</dbReference>
<dbReference type="EMBL" id="CP097506">
    <property type="protein sequence ID" value="URD95815.1"/>
    <property type="molecule type" value="Genomic_DNA"/>
</dbReference>
<comment type="catalytic activity">
    <reaction evidence="4">
        <text>RX + glutathione = an S-substituted glutathione + a halide anion + H(+)</text>
        <dbReference type="Rhea" id="RHEA:16437"/>
        <dbReference type="ChEBI" id="CHEBI:15378"/>
        <dbReference type="ChEBI" id="CHEBI:16042"/>
        <dbReference type="ChEBI" id="CHEBI:17792"/>
        <dbReference type="ChEBI" id="CHEBI:57925"/>
        <dbReference type="ChEBI" id="CHEBI:90779"/>
        <dbReference type="EC" id="2.5.1.18"/>
    </reaction>
</comment>
<dbReference type="FunFam" id="1.20.1050.10:FF:000004">
    <property type="entry name" value="Glutathione S-transferase F2"/>
    <property type="match status" value="1"/>
</dbReference>
<dbReference type="InterPro" id="IPR004046">
    <property type="entry name" value="GST_C"/>
</dbReference>
<dbReference type="GO" id="GO:0005737">
    <property type="term" value="C:cytoplasm"/>
    <property type="evidence" value="ECO:0007669"/>
    <property type="project" value="TreeGrafter"/>
</dbReference>
<dbReference type="InterPro" id="IPR036282">
    <property type="entry name" value="Glutathione-S-Trfase_C_sf"/>
</dbReference>
<dbReference type="Pfam" id="PF02798">
    <property type="entry name" value="GST_N"/>
    <property type="match status" value="1"/>
</dbReference>
<dbReference type="SFLD" id="SFLDG00358">
    <property type="entry name" value="Main_(cytGST)"/>
    <property type="match status" value="1"/>
</dbReference>
<dbReference type="FunFam" id="3.40.30.10:FF:000016">
    <property type="entry name" value="Glutathione S-transferase F2"/>
    <property type="match status" value="1"/>
</dbReference>
<evidence type="ECO:0000256" key="2">
    <source>
        <dbReference type="ARBA" id="ARBA00012452"/>
    </source>
</evidence>
<dbReference type="PANTHER" id="PTHR43900">
    <property type="entry name" value="GLUTATHIONE S-TRANSFERASE RHO"/>
    <property type="match status" value="1"/>
</dbReference>
<comment type="similarity">
    <text evidence="1">Belongs to the GST superfamily. Phi family.</text>
</comment>
<dbReference type="SFLD" id="SFLDG01154">
    <property type="entry name" value="Main.5:_Phi-like"/>
    <property type="match status" value="1"/>
</dbReference>
<keyword evidence="3" id="KW-0808">Transferase</keyword>
<dbReference type="AlphaFoldDB" id="A0A9E7FFR7"/>
<dbReference type="InterPro" id="IPR036249">
    <property type="entry name" value="Thioredoxin-like_sf"/>
</dbReference>
<keyword evidence="8" id="KW-1185">Reference proteome</keyword>
<name>A0A9E7FFR7_9LILI</name>
<dbReference type="InterPro" id="IPR004045">
    <property type="entry name" value="Glutathione_S-Trfase_N"/>
</dbReference>
<dbReference type="Gene3D" id="1.20.1050.10">
    <property type="match status" value="1"/>
</dbReference>
<dbReference type="SUPFAM" id="SSF47616">
    <property type="entry name" value="GST C-terminal domain-like"/>
    <property type="match status" value="1"/>
</dbReference>
<feature type="domain" description="GST C-terminal" evidence="6">
    <location>
        <begin position="91"/>
        <end position="227"/>
    </location>
</feature>
<proteinExistence type="inferred from homology"/>
<evidence type="ECO:0000256" key="3">
    <source>
        <dbReference type="ARBA" id="ARBA00022679"/>
    </source>
</evidence>
<dbReference type="EC" id="2.5.1.18" evidence="2"/>
<evidence type="ECO:0000259" key="6">
    <source>
        <dbReference type="PROSITE" id="PS50405"/>
    </source>
</evidence>
<evidence type="ECO:0000256" key="4">
    <source>
        <dbReference type="ARBA" id="ARBA00047960"/>
    </source>
</evidence>
<dbReference type="PANTHER" id="PTHR43900:SF79">
    <property type="entry name" value="GLUTATHIONE S-TRANSFERASE"/>
    <property type="match status" value="1"/>
</dbReference>
<dbReference type="Pfam" id="PF00043">
    <property type="entry name" value="GST_C"/>
    <property type="match status" value="1"/>
</dbReference>
<dbReference type="Proteomes" id="UP001055439">
    <property type="component" value="Chromosome 4"/>
</dbReference>
<dbReference type="InterPro" id="IPR010987">
    <property type="entry name" value="Glutathione-S-Trfase_C-like"/>
</dbReference>
<gene>
    <name evidence="7" type="ORF">MUK42_29816</name>
</gene>